<dbReference type="Pfam" id="PF02225">
    <property type="entry name" value="PA"/>
    <property type="match status" value="1"/>
</dbReference>
<reference evidence="9 10" key="1">
    <citation type="submission" date="2021-03" db="EMBL/GenBank/DDBJ databases">
        <title>Antimicrobial resistance genes in bacteria isolated from Japanese honey, and their potential for conferring macrolide and lincosamide resistance in the American foulbrood pathogen Paenibacillus larvae.</title>
        <authorList>
            <person name="Okamoto M."/>
            <person name="Kumagai M."/>
            <person name="Kanamori H."/>
            <person name="Takamatsu D."/>
        </authorList>
    </citation>
    <scope>NUCLEOTIDE SEQUENCE [LARGE SCALE GENOMIC DNA]</scope>
    <source>
        <strain evidence="9 10">J1TS3</strain>
    </source>
</reference>
<dbReference type="CDD" id="cd02133">
    <property type="entry name" value="PA_C5a_like"/>
    <property type="match status" value="1"/>
</dbReference>
<evidence type="ECO:0000256" key="6">
    <source>
        <dbReference type="ARBA" id="ARBA00023049"/>
    </source>
</evidence>
<dbReference type="PANTHER" id="PTHR11705:SF143">
    <property type="entry name" value="SLL0236 PROTEIN"/>
    <property type="match status" value="1"/>
</dbReference>
<comment type="similarity">
    <text evidence="2 7">Belongs to the peptidase M14 family.</text>
</comment>
<keyword evidence="5" id="KW-0862">Zinc</keyword>
<dbReference type="Proteomes" id="UP000680279">
    <property type="component" value="Unassembled WGS sequence"/>
</dbReference>
<dbReference type="InterPro" id="IPR059177">
    <property type="entry name" value="GH29D-like_dom"/>
</dbReference>
<keyword evidence="4" id="KW-0378">Hydrolase</keyword>
<comment type="cofactor">
    <cofactor evidence="1">
        <name>Zn(2+)</name>
        <dbReference type="ChEBI" id="CHEBI:29105"/>
    </cofactor>
</comment>
<keyword evidence="10" id="KW-1185">Reference proteome</keyword>
<dbReference type="Pfam" id="PF04389">
    <property type="entry name" value="Peptidase_M28"/>
    <property type="match status" value="1"/>
</dbReference>
<dbReference type="InterPro" id="IPR003137">
    <property type="entry name" value="PA_domain"/>
</dbReference>
<dbReference type="Pfam" id="PF22888">
    <property type="entry name" value="FIMAH"/>
    <property type="match status" value="1"/>
</dbReference>
<keyword evidence="6" id="KW-0482">Metalloprotease</keyword>
<dbReference type="SUPFAM" id="SSF53187">
    <property type="entry name" value="Zn-dependent exopeptidases"/>
    <property type="match status" value="2"/>
</dbReference>
<evidence type="ECO:0000256" key="1">
    <source>
        <dbReference type="ARBA" id="ARBA00001947"/>
    </source>
</evidence>
<dbReference type="Pfam" id="PF00246">
    <property type="entry name" value="Peptidase_M14"/>
    <property type="match status" value="1"/>
</dbReference>
<evidence type="ECO:0000259" key="8">
    <source>
        <dbReference type="PROSITE" id="PS52035"/>
    </source>
</evidence>
<keyword evidence="3" id="KW-0645">Protease</keyword>
<evidence type="ECO:0000313" key="10">
    <source>
        <dbReference type="Proteomes" id="UP000680279"/>
    </source>
</evidence>
<dbReference type="InterPro" id="IPR046450">
    <property type="entry name" value="PA_dom_sf"/>
</dbReference>
<dbReference type="SUPFAM" id="SSF52025">
    <property type="entry name" value="PA domain"/>
    <property type="match status" value="1"/>
</dbReference>
<dbReference type="SMART" id="SM00631">
    <property type="entry name" value="Zn_pept"/>
    <property type="match status" value="1"/>
</dbReference>
<evidence type="ECO:0000256" key="5">
    <source>
        <dbReference type="ARBA" id="ARBA00022833"/>
    </source>
</evidence>
<dbReference type="PROSITE" id="PS52035">
    <property type="entry name" value="PEPTIDASE_M14"/>
    <property type="match status" value="1"/>
</dbReference>
<organism evidence="9 10">
    <name type="scientific">Siminovitchia fordii</name>
    <dbReference type="NCBI Taxonomy" id="254759"/>
    <lineage>
        <taxon>Bacteria</taxon>
        <taxon>Bacillati</taxon>
        <taxon>Bacillota</taxon>
        <taxon>Bacilli</taxon>
        <taxon>Bacillales</taxon>
        <taxon>Bacillaceae</taxon>
        <taxon>Siminovitchia</taxon>
    </lineage>
</organism>
<evidence type="ECO:0000256" key="4">
    <source>
        <dbReference type="ARBA" id="ARBA00022801"/>
    </source>
</evidence>
<dbReference type="PANTHER" id="PTHR11705">
    <property type="entry name" value="PROTEASE FAMILY M14 CARBOXYPEPTIDASE A,B"/>
    <property type="match status" value="1"/>
</dbReference>
<dbReference type="Gene3D" id="3.50.30.30">
    <property type="match status" value="1"/>
</dbReference>
<feature type="domain" description="Peptidase M14" evidence="8">
    <location>
        <begin position="339"/>
        <end position="680"/>
    </location>
</feature>
<proteinExistence type="inferred from homology"/>
<dbReference type="InterPro" id="IPR000834">
    <property type="entry name" value="Peptidase_M14"/>
</dbReference>
<evidence type="ECO:0000256" key="3">
    <source>
        <dbReference type="ARBA" id="ARBA00022670"/>
    </source>
</evidence>
<name>A0ABQ4K7V4_9BACI</name>
<sequence length="1296" mass="143091">MSYGRFMSYFLAGTSVVALIVSSFFVNPTAAAPKEETTEVEFERKTALVEIVVPDRKAVEDLVVKGFDLTGYVSDRNGQLEVQAVVTEADIEMLKLKGYKVTILQTSEEGEKLLRQQEEKDKQKRQLAQQADNVKVFRADYFKNQSGQFLYLEVKSSAGPNVGMMAEWTDSKGNKQTASMTRKVDAGEYLYHYVLTDIESVPEKVVITTDQGGKAETALKEWIGEGTPSDDEYFSDFVDRYMTPTEVTERIEQLAKEFPELAEIVVLPEKTNGYRRKAQATVGNVVNAAMVLTSKSWGHEGGNDITVDISAPDRESADLKVSVDKKHIEVSLGTDQSGKPTSTSTDVIKAINENAGDLVTATRYRNSNGTGIVEPQSDIKLTDNLKAPKEVSRDPFEVKAIRIGKVRDGSKPGVLGYSQEHAREWVTPLVSVETAERLLRNYHTDEDTKKLVDNLDIFIVPTINPDGGHYSFYDYNMQRRNLSNHCGPEASDPAYRNSWGVDLNRNYKIGSVWDGWIGGSKSCTSDTFAGPEPFSEPEARNLNWLAEENPNIKFAMNIHAYGGYFMWSPGAYDGNRVTLPRPTAGEEAYYWQASEHILKKIKEHRGTVILPSRTGPIPDVLYSAGGNSADTLWYEHGIYAWNFEVGADLWNADTKRWTAVGFQPAFSEGHAEAMEFANGLIGMFEVAYENANDDVKPESKITPGAGTYNNPVEIKFETSEPATVYYTLDGSRPTLKSKVIQVAGTREAAESLKIDETTTIKWFSVDAAGNIENGYNPNGDKNNYNEAKIVIDYLAEGVSANAMKKLVKHFEAEGEITSAVAARALTTHLTAVDLYEQKKEADKIIKHMNSFKTLLDQQEKNKLISGKAARILKGYADDLIEKWDTRFNPEKAMQHLQHLSVDIGPRVTGTDEERQAAQYIKNEFERLGYDVSTQEFNIRDRVAGELKIVSDNNKKLHLAVSSGSAQTDERGITGNLYDAGLGKPENFTDDAEGKIALIQRGENTYWEKVDNAAKAGATGVIIYDNTESLAPINPSLGNNRSTIPVVGITQADGKELLSKLSSGGLEVNLTVQTLTNQKSQNVIAVKKPKGIENPEIVYITAHYDSVPGSPGANDNGTGTSSILELARNFKDMPTNKEIRFIAFGAEEIGLVGSRYYVGQLSKEEVSRSLVNFNLDMVGTNWDKATQLSVNTGDGRSNLAWETGKAAAAKLGIDEKILHMYRSGGSDHIPFYEAGIDAALFIWEEPVAHRLEPWYHTPGDVIENVSPERMEIIGSIIHSAVSDLAAQEQGAQTKKAS</sequence>
<dbReference type="InterPro" id="IPR007484">
    <property type="entry name" value="Peptidase_M28"/>
</dbReference>
<protein>
    <recommendedName>
        <fullName evidence="8">Peptidase M14 domain-containing protein</fullName>
    </recommendedName>
</protein>
<evidence type="ECO:0000256" key="7">
    <source>
        <dbReference type="PROSITE-ProRule" id="PRU01379"/>
    </source>
</evidence>
<dbReference type="Gene3D" id="3.40.630.10">
    <property type="entry name" value="Zn peptidases"/>
    <property type="match status" value="2"/>
</dbReference>
<accession>A0ABQ4K7V4</accession>
<evidence type="ECO:0000256" key="2">
    <source>
        <dbReference type="ARBA" id="ARBA00005988"/>
    </source>
</evidence>
<dbReference type="InterPro" id="IPR054470">
    <property type="entry name" value="FIMAH_dom"/>
</dbReference>
<feature type="active site" description="Proton donor/acceptor" evidence="7">
    <location>
        <position position="644"/>
    </location>
</feature>
<comment type="caution">
    <text evidence="9">The sequence shown here is derived from an EMBL/GenBank/DDBJ whole genome shotgun (WGS) entry which is preliminary data.</text>
</comment>
<gene>
    <name evidence="9" type="ORF">J1TS3_29510</name>
</gene>
<evidence type="ECO:0000313" key="9">
    <source>
        <dbReference type="EMBL" id="GIN21817.1"/>
    </source>
</evidence>
<dbReference type="EMBL" id="BOQT01000011">
    <property type="protein sequence ID" value="GIN21817.1"/>
    <property type="molecule type" value="Genomic_DNA"/>
</dbReference>
<dbReference type="Pfam" id="PF13290">
    <property type="entry name" value="CHB_HEX_C_1"/>
    <property type="match status" value="1"/>
</dbReference>
<dbReference type="RefSeq" id="WP_018706931.1">
    <property type="nucleotide sequence ID" value="NZ_BOQT01000011.1"/>
</dbReference>